<dbReference type="OrthoDB" id="5399183at2759"/>
<keyword evidence="3" id="KW-1185">Reference proteome</keyword>
<feature type="compositionally biased region" description="Basic and acidic residues" evidence="1">
    <location>
        <begin position="468"/>
        <end position="484"/>
    </location>
</feature>
<dbReference type="AlphaFoldDB" id="A0A6H0XK99"/>
<feature type="region of interest" description="Disordered" evidence="1">
    <location>
        <begin position="1"/>
        <end position="110"/>
    </location>
</feature>
<feature type="compositionally biased region" description="Low complexity" evidence="1">
    <location>
        <begin position="9"/>
        <end position="19"/>
    </location>
</feature>
<organism evidence="2 3">
    <name type="scientific">Peltaster fructicola</name>
    <dbReference type="NCBI Taxonomy" id="286661"/>
    <lineage>
        <taxon>Eukaryota</taxon>
        <taxon>Fungi</taxon>
        <taxon>Dikarya</taxon>
        <taxon>Ascomycota</taxon>
        <taxon>Pezizomycotina</taxon>
        <taxon>Dothideomycetes</taxon>
        <taxon>Dothideomycetes incertae sedis</taxon>
        <taxon>Peltaster</taxon>
    </lineage>
</organism>
<accession>A0A6H0XK99</accession>
<dbReference type="Proteomes" id="UP000503462">
    <property type="component" value="Chromosome 1"/>
</dbReference>
<feature type="compositionally biased region" description="Acidic residues" evidence="1">
    <location>
        <begin position="45"/>
        <end position="80"/>
    </location>
</feature>
<protein>
    <submittedName>
        <fullName evidence="2">Uncharacterized protein</fullName>
    </submittedName>
</protein>
<name>A0A6H0XK99_9PEZI</name>
<proteinExistence type="predicted"/>
<gene>
    <name evidence="2" type="ORF">AMS68_000575</name>
</gene>
<feature type="compositionally biased region" description="Polar residues" evidence="1">
    <location>
        <begin position="685"/>
        <end position="697"/>
    </location>
</feature>
<feature type="region of interest" description="Disordered" evidence="1">
    <location>
        <begin position="615"/>
        <end position="704"/>
    </location>
</feature>
<feature type="region of interest" description="Disordered" evidence="1">
    <location>
        <begin position="277"/>
        <end position="304"/>
    </location>
</feature>
<feature type="compositionally biased region" description="Low complexity" evidence="1">
    <location>
        <begin position="407"/>
        <end position="420"/>
    </location>
</feature>
<feature type="compositionally biased region" description="Low complexity" evidence="1">
    <location>
        <begin position="35"/>
        <end position="44"/>
    </location>
</feature>
<evidence type="ECO:0000313" key="2">
    <source>
        <dbReference type="EMBL" id="QIW95057.1"/>
    </source>
</evidence>
<dbReference type="EMBL" id="CP051139">
    <property type="protein sequence ID" value="QIW95057.1"/>
    <property type="molecule type" value="Genomic_DNA"/>
</dbReference>
<evidence type="ECO:0000313" key="3">
    <source>
        <dbReference type="Proteomes" id="UP000503462"/>
    </source>
</evidence>
<feature type="region of interest" description="Disordered" evidence="1">
    <location>
        <begin position="343"/>
        <end position="487"/>
    </location>
</feature>
<feature type="compositionally biased region" description="Acidic residues" evidence="1">
    <location>
        <begin position="343"/>
        <end position="377"/>
    </location>
</feature>
<reference evidence="2 3" key="1">
    <citation type="journal article" date="2016" name="Sci. Rep.">
        <title>Peltaster fructicola genome reveals evolution from an invasive phytopathogen to an ectophytic parasite.</title>
        <authorList>
            <person name="Xu C."/>
            <person name="Chen H."/>
            <person name="Gleason M.L."/>
            <person name="Xu J.R."/>
            <person name="Liu H."/>
            <person name="Zhang R."/>
            <person name="Sun G."/>
        </authorList>
    </citation>
    <scope>NUCLEOTIDE SEQUENCE [LARGE SCALE GENOMIC DNA]</scope>
    <source>
        <strain evidence="2 3">LNHT1506</strain>
    </source>
</reference>
<sequence length="704" mass="77512">MAYPRTPRRSTASARQTSSKAGKTYLKSALRTTKSNTTETSSDYDSNDDDANDDSEHDGSEEEGDEQDEEEDSASEPDEEILSRSYPFDFDNDGSLTGTEDDMDIDMMQPRSTIGLEFEKSMELADAHASVGAQDSDNEDYDGVNAVSEEEADDDQSEVDVLREAEQDLIAEFEETEYTRTPATDSLATADMDQLDHSRRVSFDDGEDGLALLSGFNMNEDPFQGAAFMSDTWGSLWENAELGIWRKPGADNEMPAITNNNNNNRQKRVRFQESTAALARIASNSSSESSDDEEADQFPDIFMDQADPKIQQILARDADSEWNGLSTNGSDVESVYDFEDDADRFAFELDEDSGSSEADVSSESEDDGDETEDETVEEQQAKMQQFRKAMREAAATSKLSTPRPDKTTPSSSTKTTPSTKRIVTPKFGKGPRQGTFVCDPTKATLTTDRSTRKTILYPPSQPSAQHKAFWDRAKSAVKASDDSPRPAIAIPAQVRDNSPERPFTARATLASMFDGRIDVFEDAAVPAAQVPQPFPRFAPSLMSSFTSVADENSDMDAEYPAEFSNILNMEQFQDDSSDVEMATPGGTLSEEPAFLSQGVVGSFRLNQHRAKIESSLASHPAKRNATAEHNALQNGRRAAGNAPITPARKRRSNSQDWNRTGSGVKKPSTPAFSSPLMARRRHSRGQSLSGRLEQTLTPDIWKKM</sequence>
<evidence type="ECO:0000256" key="1">
    <source>
        <dbReference type="SAM" id="MobiDB-lite"/>
    </source>
</evidence>